<evidence type="ECO:0000256" key="1">
    <source>
        <dbReference type="ARBA" id="ARBA00004651"/>
    </source>
</evidence>
<keyword evidence="5 6" id="KW-0472">Membrane</keyword>
<comment type="caution">
    <text evidence="8">The sequence shown here is derived from an EMBL/GenBank/DDBJ whole genome shotgun (WGS) entry which is preliminary data.</text>
</comment>
<dbReference type="RefSeq" id="WP_016545268.1">
    <property type="nucleotide sequence ID" value="NZ_NPDT01000010.1"/>
</dbReference>
<dbReference type="PANTHER" id="PTHR42920">
    <property type="entry name" value="OS03G0707200 PROTEIN-RELATED"/>
    <property type="match status" value="1"/>
</dbReference>
<dbReference type="Proteomes" id="UP000231912">
    <property type="component" value="Unassembled WGS sequence"/>
</dbReference>
<dbReference type="Pfam" id="PF00892">
    <property type="entry name" value="EamA"/>
    <property type="match status" value="2"/>
</dbReference>
<sequence>MKRFENEAALIFCTLIWGGTFTATKLSLVSVSSCLFIGIRFAIASLVFVLYLFWKKEKGVRIFPNFSENRRGYTLAFLLGFWMFVGFAFETIGLKYTTATKSAFLTGTLVVITPILQTVFYRRIPSWGNLLGVLIVLLGLFFLSSENSGGNAGFKMSEHLGDILTLGGAFFFSLYIIYMDKASGVCSLEILLLSQTLVTSLFSFLLAFLLDWGGIESLFIRLDSNVMPALFYNGLISSVGTTFLQTKYQKGISPTRAGLIFSLEPVFSAILAFYILDERLASVGLIGCGLVLTGVVLAELLGKEKK</sequence>
<feature type="domain" description="EamA" evidence="7">
    <location>
        <begin position="10"/>
        <end position="144"/>
    </location>
</feature>
<accession>A0A2M9Z7P9</accession>
<gene>
    <name evidence="8" type="ORF">CH371_18795</name>
</gene>
<reference evidence="8 9" key="1">
    <citation type="submission" date="2017-07" db="EMBL/GenBank/DDBJ databases">
        <title>Leptospira spp. isolated from tropical soils.</title>
        <authorList>
            <person name="Thibeaux R."/>
            <person name="Iraola G."/>
            <person name="Ferres I."/>
            <person name="Bierque E."/>
            <person name="Girault D."/>
            <person name="Soupe-Gilbert M.-E."/>
            <person name="Picardeau M."/>
            <person name="Goarant C."/>
        </authorList>
    </citation>
    <scope>NUCLEOTIDE SEQUENCE [LARGE SCALE GENOMIC DNA]</scope>
    <source>
        <strain evidence="8 9">FH2-C-A2</strain>
    </source>
</reference>
<feature type="transmembrane region" description="Helical" evidence="6">
    <location>
        <begin position="75"/>
        <end position="96"/>
    </location>
</feature>
<feature type="transmembrane region" description="Helical" evidence="6">
    <location>
        <begin position="102"/>
        <end position="120"/>
    </location>
</feature>
<evidence type="ECO:0000256" key="6">
    <source>
        <dbReference type="SAM" id="Phobius"/>
    </source>
</evidence>
<feature type="transmembrane region" description="Helical" evidence="6">
    <location>
        <begin position="159"/>
        <end position="178"/>
    </location>
</feature>
<evidence type="ECO:0000256" key="2">
    <source>
        <dbReference type="ARBA" id="ARBA00022475"/>
    </source>
</evidence>
<feature type="transmembrane region" description="Helical" evidence="6">
    <location>
        <begin position="258"/>
        <end position="276"/>
    </location>
</feature>
<dbReference type="InterPro" id="IPR037185">
    <property type="entry name" value="EmrE-like"/>
</dbReference>
<feature type="transmembrane region" description="Helical" evidence="6">
    <location>
        <begin position="33"/>
        <end position="54"/>
    </location>
</feature>
<feature type="transmembrane region" description="Helical" evidence="6">
    <location>
        <begin position="127"/>
        <end position="144"/>
    </location>
</feature>
<feature type="transmembrane region" description="Helical" evidence="6">
    <location>
        <begin position="230"/>
        <end position="246"/>
    </location>
</feature>
<feature type="transmembrane region" description="Helical" evidence="6">
    <location>
        <begin position="190"/>
        <end position="210"/>
    </location>
</feature>
<keyword evidence="3 6" id="KW-0812">Transmembrane</keyword>
<dbReference type="InterPro" id="IPR051258">
    <property type="entry name" value="Diverse_Substrate_Transporter"/>
</dbReference>
<dbReference type="InterPro" id="IPR000620">
    <property type="entry name" value="EamA_dom"/>
</dbReference>
<comment type="subcellular location">
    <subcellularLocation>
        <location evidence="1">Cell membrane</location>
        <topology evidence="1">Multi-pass membrane protein</topology>
    </subcellularLocation>
</comment>
<name>A0A2M9Z7P9_9LEPT</name>
<organism evidence="8 9">
    <name type="scientific">Leptospira wolffii</name>
    <dbReference type="NCBI Taxonomy" id="409998"/>
    <lineage>
        <taxon>Bacteria</taxon>
        <taxon>Pseudomonadati</taxon>
        <taxon>Spirochaetota</taxon>
        <taxon>Spirochaetia</taxon>
        <taxon>Leptospirales</taxon>
        <taxon>Leptospiraceae</taxon>
        <taxon>Leptospira</taxon>
    </lineage>
</organism>
<dbReference type="GO" id="GO:0005886">
    <property type="term" value="C:plasma membrane"/>
    <property type="evidence" value="ECO:0007669"/>
    <property type="project" value="UniProtKB-SubCell"/>
</dbReference>
<keyword evidence="2" id="KW-1003">Cell membrane</keyword>
<evidence type="ECO:0000256" key="5">
    <source>
        <dbReference type="ARBA" id="ARBA00023136"/>
    </source>
</evidence>
<evidence type="ECO:0000313" key="8">
    <source>
        <dbReference type="EMBL" id="PJZ64456.1"/>
    </source>
</evidence>
<dbReference type="SUPFAM" id="SSF103481">
    <property type="entry name" value="Multidrug resistance efflux transporter EmrE"/>
    <property type="match status" value="2"/>
</dbReference>
<evidence type="ECO:0000256" key="3">
    <source>
        <dbReference type="ARBA" id="ARBA00022692"/>
    </source>
</evidence>
<proteinExistence type="predicted"/>
<dbReference type="PANTHER" id="PTHR42920:SF5">
    <property type="entry name" value="EAMA DOMAIN-CONTAINING PROTEIN"/>
    <property type="match status" value="1"/>
</dbReference>
<evidence type="ECO:0000259" key="7">
    <source>
        <dbReference type="Pfam" id="PF00892"/>
    </source>
</evidence>
<dbReference type="EMBL" id="NPDT01000010">
    <property type="protein sequence ID" value="PJZ64456.1"/>
    <property type="molecule type" value="Genomic_DNA"/>
</dbReference>
<feature type="domain" description="EamA" evidence="7">
    <location>
        <begin position="160"/>
        <end position="297"/>
    </location>
</feature>
<evidence type="ECO:0000256" key="4">
    <source>
        <dbReference type="ARBA" id="ARBA00022989"/>
    </source>
</evidence>
<evidence type="ECO:0000313" key="9">
    <source>
        <dbReference type="Proteomes" id="UP000231912"/>
    </source>
</evidence>
<feature type="transmembrane region" description="Helical" evidence="6">
    <location>
        <begin position="282"/>
        <end position="302"/>
    </location>
</feature>
<dbReference type="AlphaFoldDB" id="A0A2M9Z7P9"/>
<protein>
    <submittedName>
        <fullName evidence="8">EamA/RhaT family transporter</fullName>
    </submittedName>
</protein>
<keyword evidence="4 6" id="KW-1133">Transmembrane helix</keyword>